<dbReference type="Gene3D" id="1.10.630.10">
    <property type="entry name" value="Cytochrome P450"/>
    <property type="match status" value="1"/>
</dbReference>
<feature type="region of interest" description="Disordered" evidence="1">
    <location>
        <begin position="1"/>
        <end position="27"/>
    </location>
</feature>
<dbReference type="GO" id="GO:0016705">
    <property type="term" value="F:oxidoreductase activity, acting on paired donors, with incorporation or reduction of molecular oxygen"/>
    <property type="evidence" value="ECO:0007669"/>
    <property type="project" value="InterPro"/>
</dbReference>
<keyword evidence="3" id="KW-1185">Reference proteome</keyword>
<dbReference type="AlphaFoldDB" id="A0A3L6Q0A0"/>
<accession>A0A3L6Q0A0</accession>
<dbReference type="GO" id="GO:0020037">
    <property type="term" value="F:heme binding"/>
    <property type="evidence" value="ECO:0007669"/>
    <property type="project" value="InterPro"/>
</dbReference>
<dbReference type="GO" id="GO:0004497">
    <property type="term" value="F:monooxygenase activity"/>
    <property type="evidence" value="ECO:0007669"/>
    <property type="project" value="InterPro"/>
</dbReference>
<dbReference type="STRING" id="4540.A0A3L6Q0A0"/>
<protein>
    <submittedName>
        <fullName evidence="2">Ent-cassadiene C2-hydroxylase-like</fullName>
    </submittedName>
</protein>
<dbReference type="GO" id="GO:0005506">
    <property type="term" value="F:iron ion binding"/>
    <property type="evidence" value="ECO:0007669"/>
    <property type="project" value="InterPro"/>
</dbReference>
<comment type="caution">
    <text evidence="2">The sequence shown here is derived from an EMBL/GenBank/DDBJ whole genome shotgun (WGS) entry which is preliminary data.</text>
</comment>
<evidence type="ECO:0000313" key="3">
    <source>
        <dbReference type="Proteomes" id="UP000275267"/>
    </source>
</evidence>
<feature type="compositionally biased region" description="Low complexity" evidence="1">
    <location>
        <begin position="1"/>
        <end position="26"/>
    </location>
</feature>
<dbReference type="SUPFAM" id="SSF48264">
    <property type="entry name" value="Cytochrome P450"/>
    <property type="match status" value="1"/>
</dbReference>
<feature type="compositionally biased region" description="Polar residues" evidence="1">
    <location>
        <begin position="138"/>
        <end position="147"/>
    </location>
</feature>
<evidence type="ECO:0000256" key="1">
    <source>
        <dbReference type="SAM" id="MobiDB-lite"/>
    </source>
</evidence>
<organism evidence="2 3">
    <name type="scientific">Panicum miliaceum</name>
    <name type="common">Proso millet</name>
    <name type="synonym">Broomcorn millet</name>
    <dbReference type="NCBI Taxonomy" id="4540"/>
    <lineage>
        <taxon>Eukaryota</taxon>
        <taxon>Viridiplantae</taxon>
        <taxon>Streptophyta</taxon>
        <taxon>Embryophyta</taxon>
        <taxon>Tracheophyta</taxon>
        <taxon>Spermatophyta</taxon>
        <taxon>Magnoliopsida</taxon>
        <taxon>Liliopsida</taxon>
        <taxon>Poales</taxon>
        <taxon>Poaceae</taxon>
        <taxon>PACMAD clade</taxon>
        <taxon>Panicoideae</taxon>
        <taxon>Panicodae</taxon>
        <taxon>Paniceae</taxon>
        <taxon>Panicinae</taxon>
        <taxon>Panicum</taxon>
        <taxon>Panicum sect. Panicum</taxon>
    </lineage>
</organism>
<name>A0A3L6Q0A0_PANMI</name>
<sequence>MSEPSSCSAPSASSPSAPSAAASAPPGQAVNLSRLLSACTTDASARAIIGSQFKDRDAFLAPMERGVKLFAKMSLPDLYPRSRLAMLASRMPGRMKRLWEEADAFLDAIGHRPGSRGEQSHRRRQGGPARRSLEYRQHQGSGPTFRN</sequence>
<evidence type="ECO:0000313" key="2">
    <source>
        <dbReference type="EMBL" id="RLM66441.1"/>
    </source>
</evidence>
<reference evidence="3" key="1">
    <citation type="journal article" date="2019" name="Nat. Commun.">
        <title>The genome of broomcorn millet.</title>
        <authorList>
            <person name="Zou C."/>
            <person name="Miki D."/>
            <person name="Li D."/>
            <person name="Tang Q."/>
            <person name="Xiao L."/>
            <person name="Rajput S."/>
            <person name="Deng P."/>
            <person name="Jia W."/>
            <person name="Huang R."/>
            <person name="Zhang M."/>
            <person name="Sun Y."/>
            <person name="Hu J."/>
            <person name="Fu X."/>
            <person name="Schnable P.S."/>
            <person name="Li F."/>
            <person name="Zhang H."/>
            <person name="Feng B."/>
            <person name="Zhu X."/>
            <person name="Liu R."/>
            <person name="Schnable J.C."/>
            <person name="Zhu J.-K."/>
            <person name="Zhang H."/>
        </authorList>
    </citation>
    <scope>NUCLEOTIDE SEQUENCE [LARGE SCALE GENOMIC DNA]</scope>
</reference>
<gene>
    <name evidence="2" type="ORF">C2845_PM16G18970</name>
</gene>
<dbReference type="Proteomes" id="UP000275267">
    <property type="component" value="Unassembled WGS sequence"/>
</dbReference>
<dbReference type="InterPro" id="IPR036396">
    <property type="entry name" value="Cyt_P450_sf"/>
</dbReference>
<feature type="region of interest" description="Disordered" evidence="1">
    <location>
        <begin position="110"/>
        <end position="147"/>
    </location>
</feature>
<dbReference type="EMBL" id="PQIB02000015">
    <property type="protein sequence ID" value="RLM66441.1"/>
    <property type="molecule type" value="Genomic_DNA"/>
</dbReference>
<proteinExistence type="predicted"/>
<dbReference type="OrthoDB" id="693767at2759"/>